<dbReference type="EMBL" id="BSYO01000040">
    <property type="protein sequence ID" value="GMH31304.1"/>
    <property type="molecule type" value="Genomic_DNA"/>
</dbReference>
<reference evidence="3" key="1">
    <citation type="submission" date="2023-05" db="EMBL/GenBank/DDBJ databases">
        <title>Nepenthes gracilis genome sequencing.</title>
        <authorList>
            <person name="Fukushima K."/>
        </authorList>
    </citation>
    <scope>NUCLEOTIDE SEQUENCE</scope>
    <source>
        <strain evidence="3">SING2019-196</strain>
    </source>
</reference>
<dbReference type="InterPro" id="IPR051091">
    <property type="entry name" value="O-Glucosyltr/Glycosyltrsf_90"/>
</dbReference>
<dbReference type="Proteomes" id="UP001279734">
    <property type="component" value="Unassembled WGS sequence"/>
</dbReference>
<dbReference type="EMBL" id="BSYO01000040">
    <property type="protein sequence ID" value="GMH31305.1"/>
    <property type="molecule type" value="Genomic_DNA"/>
</dbReference>
<sequence length="127" mass="14465">MPSLLPLDPQRSVAVEGDRCHERNSREGQGNRFTSGVVILDGRVYLEKYRPAIKTRDVFTLWGILQLLRGYPGRLPDLGLMFDCDDRPAVGSEHFRGPNAGPPPLFRYCSDLSSRDIVFPDWSFWAR</sequence>
<dbReference type="InterPro" id="IPR006598">
    <property type="entry name" value="CAP10"/>
</dbReference>
<dbReference type="Pfam" id="PF05686">
    <property type="entry name" value="Glyco_transf_90"/>
    <property type="match status" value="1"/>
</dbReference>
<dbReference type="PANTHER" id="PTHR12203">
    <property type="entry name" value="KDEL LYS-ASP-GLU-LEU CONTAINING - RELATED"/>
    <property type="match status" value="1"/>
</dbReference>
<feature type="domain" description="Glycosyl transferase CAP10" evidence="1">
    <location>
        <begin position="34"/>
        <end position="126"/>
    </location>
</feature>
<proteinExistence type="predicted"/>
<evidence type="ECO:0000313" key="2">
    <source>
        <dbReference type="EMBL" id="GMH31304.1"/>
    </source>
</evidence>
<accession>A0AAD3Y861</accession>
<gene>
    <name evidence="2" type="ORF">Nepgr_033147</name>
    <name evidence="3" type="ORF">Nepgr_033148</name>
</gene>
<dbReference type="PANTHER" id="PTHR12203:SF74">
    <property type="entry name" value="GLYCOSYLTRANSFERASE"/>
    <property type="match status" value="1"/>
</dbReference>
<organism evidence="3 4">
    <name type="scientific">Nepenthes gracilis</name>
    <name type="common">Slender pitcher plant</name>
    <dbReference type="NCBI Taxonomy" id="150966"/>
    <lineage>
        <taxon>Eukaryota</taxon>
        <taxon>Viridiplantae</taxon>
        <taxon>Streptophyta</taxon>
        <taxon>Embryophyta</taxon>
        <taxon>Tracheophyta</taxon>
        <taxon>Spermatophyta</taxon>
        <taxon>Magnoliopsida</taxon>
        <taxon>eudicotyledons</taxon>
        <taxon>Gunneridae</taxon>
        <taxon>Pentapetalae</taxon>
        <taxon>Caryophyllales</taxon>
        <taxon>Nepenthaceae</taxon>
        <taxon>Nepenthes</taxon>
    </lineage>
</organism>
<evidence type="ECO:0000313" key="4">
    <source>
        <dbReference type="Proteomes" id="UP001279734"/>
    </source>
</evidence>
<comment type="caution">
    <text evidence="3">The sequence shown here is derived from an EMBL/GenBank/DDBJ whole genome shotgun (WGS) entry which is preliminary data.</text>
</comment>
<name>A0AAD3Y861_NEPGR</name>
<protein>
    <recommendedName>
        <fullName evidence="1">Glycosyl transferase CAP10 domain-containing protein</fullName>
    </recommendedName>
</protein>
<evidence type="ECO:0000259" key="1">
    <source>
        <dbReference type="Pfam" id="PF05686"/>
    </source>
</evidence>
<keyword evidence="4" id="KW-1185">Reference proteome</keyword>
<dbReference type="AlphaFoldDB" id="A0AAD3Y861"/>
<evidence type="ECO:0000313" key="3">
    <source>
        <dbReference type="EMBL" id="GMH31305.1"/>
    </source>
</evidence>